<dbReference type="PANTHER" id="PTHR38039">
    <property type="entry name" value="TOXIN YOEB"/>
    <property type="match status" value="1"/>
</dbReference>
<sequence>MIKSWSDDAWADYIYWQDIGNRRNVKTINRLIKAIERDPFNGLGLPEPLKYDLSGKWSRHITQEHRLIYRVDKTTVYIYSCRDHYGKG</sequence>
<dbReference type="STRING" id="1231336.L248_2539"/>
<evidence type="ECO:0000256" key="2">
    <source>
        <dbReference type="ARBA" id="ARBA00022649"/>
    </source>
</evidence>
<dbReference type="InterPro" id="IPR009614">
    <property type="entry name" value="YoeB_toxin"/>
</dbReference>
<evidence type="ECO:0000256" key="1">
    <source>
        <dbReference type="ARBA" id="ARBA00008172"/>
    </source>
</evidence>
<keyword evidence="4" id="KW-0255">Endonuclease</keyword>
<dbReference type="Proteomes" id="UP000030647">
    <property type="component" value="Unassembled WGS sequence"/>
</dbReference>
<gene>
    <name evidence="8" type="primary">yoeB</name>
    <name evidence="8" type="ORF">L248_2539</name>
</gene>
<dbReference type="Pfam" id="PF06769">
    <property type="entry name" value="YoeB_toxin"/>
    <property type="match status" value="1"/>
</dbReference>
<keyword evidence="5" id="KW-0378">Hydrolase</keyword>
<dbReference type="Gene3D" id="3.30.2310.20">
    <property type="entry name" value="RelE-like"/>
    <property type="match status" value="1"/>
</dbReference>
<dbReference type="AlphaFoldDB" id="U4TKU2"/>
<accession>U4TKU2</accession>
<evidence type="ECO:0000256" key="6">
    <source>
        <dbReference type="ARBA" id="ARBA00030388"/>
    </source>
</evidence>
<evidence type="ECO:0000256" key="4">
    <source>
        <dbReference type="ARBA" id="ARBA00022759"/>
    </source>
</evidence>
<dbReference type="RefSeq" id="WP_022529140.1">
    <property type="nucleotide sequence ID" value="NZ_KI271586.1"/>
</dbReference>
<evidence type="ECO:0000313" key="8">
    <source>
        <dbReference type="EMBL" id="ERL65466.1"/>
    </source>
</evidence>
<dbReference type="SUPFAM" id="SSF143011">
    <property type="entry name" value="RelE-like"/>
    <property type="match status" value="1"/>
</dbReference>
<dbReference type="InterPro" id="IPR035093">
    <property type="entry name" value="RelE/ParE_toxin_dom_sf"/>
</dbReference>
<protein>
    <recommendedName>
        <fullName evidence="7">Endoribonuclease YoeB</fullName>
    </recommendedName>
    <alternativeName>
        <fullName evidence="6">Putative mRNA interferase YoeB</fullName>
    </alternativeName>
</protein>
<keyword evidence="2" id="KW-1277">Toxin-antitoxin system</keyword>
<dbReference type="OrthoDB" id="9801102at2"/>
<dbReference type="HOGENOM" id="CLU_169492_2_2_9"/>
<dbReference type="GO" id="GO:0004519">
    <property type="term" value="F:endonuclease activity"/>
    <property type="evidence" value="ECO:0007669"/>
    <property type="project" value="UniProtKB-KW"/>
</dbReference>
<dbReference type="GO" id="GO:0045892">
    <property type="term" value="P:negative regulation of DNA-templated transcription"/>
    <property type="evidence" value="ECO:0007669"/>
    <property type="project" value="TreeGrafter"/>
</dbReference>
<evidence type="ECO:0000313" key="9">
    <source>
        <dbReference type="Proteomes" id="UP000030647"/>
    </source>
</evidence>
<proteinExistence type="inferred from homology"/>
<evidence type="ECO:0000256" key="7">
    <source>
        <dbReference type="ARBA" id="ARBA00050056"/>
    </source>
</evidence>
<dbReference type="GO" id="GO:0016787">
    <property type="term" value="F:hydrolase activity"/>
    <property type="evidence" value="ECO:0007669"/>
    <property type="project" value="UniProtKB-KW"/>
</dbReference>
<dbReference type="PANTHER" id="PTHR38039:SF1">
    <property type="entry name" value="TOXIN YOEB"/>
    <property type="match status" value="1"/>
</dbReference>
<dbReference type="EMBL" id="KI271586">
    <property type="protein sequence ID" value="ERL65466.1"/>
    <property type="molecule type" value="Genomic_DNA"/>
</dbReference>
<organism evidence="8 9">
    <name type="scientific">Schleiferilactobacillus shenzhenensis LY-73</name>
    <dbReference type="NCBI Taxonomy" id="1231336"/>
    <lineage>
        <taxon>Bacteria</taxon>
        <taxon>Bacillati</taxon>
        <taxon>Bacillota</taxon>
        <taxon>Bacilli</taxon>
        <taxon>Lactobacillales</taxon>
        <taxon>Lactobacillaceae</taxon>
        <taxon>Schleiferilactobacillus</taxon>
    </lineage>
</organism>
<keyword evidence="9" id="KW-1185">Reference proteome</keyword>
<dbReference type="NCBIfam" id="TIGR02116">
    <property type="entry name" value="toxin_Txe_YoeB"/>
    <property type="match status" value="1"/>
</dbReference>
<evidence type="ECO:0000256" key="3">
    <source>
        <dbReference type="ARBA" id="ARBA00022722"/>
    </source>
</evidence>
<keyword evidence="3" id="KW-0540">Nuclease</keyword>
<dbReference type="GO" id="GO:0006401">
    <property type="term" value="P:RNA catabolic process"/>
    <property type="evidence" value="ECO:0007669"/>
    <property type="project" value="InterPro"/>
</dbReference>
<name>U4TKU2_9LACO</name>
<evidence type="ECO:0000256" key="5">
    <source>
        <dbReference type="ARBA" id="ARBA00022801"/>
    </source>
</evidence>
<reference evidence="9" key="1">
    <citation type="journal article" date="2013" name="Genome Announc.">
        <title>Whole-Genome Sequencing of Lactobacillus shenzhenensis Strain LY-73T.</title>
        <authorList>
            <person name="Lin Z."/>
            <person name="Liu Z."/>
            <person name="Yang R."/>
            <person name="Zou Y."/>
            <person name="Wan D."/>
            <person name="Chen J."/>
            <person name="Guo M."/>
            <person name="Zhao J."/>
            <person name="Fang C."/>
            <person name="Yang R."/>
            <person name="Liu F."/>
        </authorList>
    </citation>
    <scope>NUCLEOTIDE SEQUENCE [LARGE SCALE GENOMIC DNA]</scope>
    <source>
        <strain evidence="9">LY-73</strain>
    </source>
</reference>
<comment type="similarity">
    <text evidence="1">Belongs to the YoeB family.</text>
</comment>
<dbReference type="eggNOG" id="COG4115">
    <property type="taxonomic scope" value="Bacteria"/>
</dbReference>